<sequence length="100" mass="11763">MTATPFVKWERNRVYRELCFTEIGGLYGPQQEPVAKLKQAKIQLLFCAKRMWERIQKELPDTEFCLLDINGREITDLCQIILEEAERLGICEKDRAKLCK</sequence>
<reference evidence="1 2" key="1">
    <citation type="submission" date="2016-05" db="EMBL/GenBank/DDBJ databases">
        <title>Single-cell genome of chain-forming Candidatus Thiomargarita nelsonii and comparison to other large sulfur-oxidizing bacteria.</title>
        <authorList>
            <person name="Winkel M."/>
            <person name="Salman V."/>
            <person name="Woyke T."/>
            <person name="Schulz-Vogt H."/>
            <person name="Richter M."/>
            <person name="Flood B."/>
            <person name="Bailey J."/>
            <person name="Amann R."/>
            <person name="Mussmann M."/>
        </authorList>
    </citation>
    <scope>NUCLEOTIDE SEQUENCE [LARGE SCALE GENOMIC DNA]</scope>
    <source>
        <strain evidence="1 2">THI036</strain>
    </source>
</reference>
<comment type="caution">
    <text evidence="1">The sequence shown here is derived from an EMBL/GenBank/DDBJ whole genome shotgun (WGS) entry which is preliminary data.</text>
</comment>
<dbReference type="Proteomes" id="UP000076962">
    <property type="component" value="Unassembled WGS sequence"/>
</dbReference>
<protein>
    <submittedName>
        <fullName evidence="1">Uncharacterized protein</fullName>
    </submittedName>
</protein>
<keyword evidence="2" id="KW-1185">Reference proteome</keyword>
<organism evidence="1 2">
    <name type="scientific">Candidatus Thiomargarita nelsonii</name>
    <dbReference type="NCBI Taxonomy" id="1003181"/>
    <lineage>
        <taxon>Bacteria</taxon>
        <taxon>Pseudomonadati</taxon>
        <taxon>Pseudomonadota</taxon>
        <taxon>Gammaproteobacteria</taxon>
        <taxon>Thiotrichales</taxon>
        <taxon>Thiotrichaceae</taxon>
        <taxon>Thiomargarita</taxon>
    </lineage>
</organism>
<name>A0A176S6K0_9GAMM</name>
<gene>
    <name evidence="1" type="ORF">THIOM_000579</name>
</gene>
<proteinExistence type="predicted"/>
<evidence type="ECO:0000313" key="1">
    <source>
        <dbReference type="EMBL" id="OAD23587.1"/>
    </source>
</evidence>
<accession>A0A176S6K0</accession>
<dbReference type="AlphaFoldDB" id="A0A176S6K0"/>
<dbReference type="EMBL" id="LUTY01000279">
    <property type="protein sequence ID" value="OAD23587.1"/>
    <property type="molecule type" value="Genomic_DNA"/>
</dbReference>
<evidence type="ECO:0000313" key="2">
    <source>
        <dbReference type="Proteomes" id="UP000076962"/>
    </source>
</evidence>